<evidence type="ECO:0000256" key="2">
    <source>
        <dbReference type="ARBA" id="ARBA00002704"/>
    </source>
</evidence>
<feature type="region of interest" description="Disordered" evidence="8">
    <location>
        <begin position="1"/>
        <end position="21"/>
    </location>
</feature>
<dbReference type="AlphaFoldDB" id="D6WHM5"/>
<evidence type="ECO:0000313" key="11">
    <source>
        <dbReference type="Proteomes" id="UP000007266"/>
    </source>
</evidence>
<dbReference type="OMA" id="RIEWESM"/>
<dbReference type="InterPro" id="IPR014306">
    <property type="entry name" value="Hydroxyisourate_hydrolase"/>
</dbReference>
<proteinExistence type="inferred from homology"/>
<dbReference type="EC" id="3.5.2.17" evidence="5"/>
<dbReference type="KEGG" id="tca:655985"/>
<dbReference type="PROSITE" id="PS00769">
    <property type="entry name" value="TRANSTHYRETIN_2"/>
    <property type="match status" value="1"/>
</dbReference>
<dbReference type="Pfam" id="PF00576">
    <property type="entry name" value="Transthyretin"/>
    <property type="match status" value="1"/>
</dbReference>
<comment type="catalytic activity">
    <reaction evidence="1">
        <text>5-hydroxyisourate + H2O = 5-hydroxy-2-oxo-4-ureido-2,5-dihydro-1H-imidazole-5-carboxylate + H(+)</text>
        <dbReference type="Rhea" id="RHEA:23736"/>
        <dbReference type="ChEBI" id="CHEBI:15377"/>
        <dbReference type="ChEBI" id="CHEBI:15378"/>
        <dbReference type="ChEBI" id="CHEBI:18072"/>
        <dbReference type="ChEBI" id="CHEBI:58639"/>
        <dbReference type="EC" id="3.5.2.17"/>
    </reaction>
</comment>
<evidence type="ECO:0000259" key="9">
    <source>
        <dbReference type="SMART" id="SM00095"/>
    </source>
</evidence>
<dbReference type="InterPro" id="IPR036817">
    <property type="entry name" value="Transthyretin/HIU_hydrolase_sf"/>
</dbReference>
<dbReference type="NCBIfam" id="TIGR02962">
    <property type="entry name" value="hdxy_isourate"/>
    <property type="match status" value="1"/>
</dbReference>
<evidence type="ECO:0000256" key="3">
    <source>
        <dbReference type="ARBA" id="ARBA00009850"/>
    </source>
</evidence>
<dbReference type="SMART" id="SM00095">
    <property type="entry name" value="TR_THY"/>
    <property type="match status" value="1"/>
</dbReference>
<evidence type="ECO:0000256" key="4">
    <source>
        <dbReference type="ARBA" id="ARBA00011881"/>
    </source>
</evidence>
<accession>D6WHM5</accession>
<dbReference type="OrthoDB" id="10265230at2759"/>
<protein>
    <recommendedName>
        <fullName evidence="5">hydroxyisourate hydrolase</fullName>
        <ecNumber evidence="5">3.5.2.17</ecNumber>
    </recommendedName>
</protein>
<reference evidence="10 11" key="2">
    <citation type="journal article" date="2010" name="Nucleic Acids Res.">
        <title>BeetleBase in 2010: revisions to provide comprehensive genomic information for Tribolium castaneum.</title>
        <authorList>
            <person name="Kim H.S."/>
            <person name="Murphy T."/>
            <person name="Xia J."/>
            <person name="Caragea D."/>
            <person name="Park Y."/>
            <person name="Beeman R.W."/>
            <person name="Lorenzen M.D."/>
            <person name="Butcher S."/>
            <person name="Manak J.R."/>
            <person name="Brown S.J."/>
        </authorList>
    </citation>
    <scope>GENOME REANNOTATION</scope>
    <source>
        <strain evidence="10 11">Georgia GA2</strain>
    </source>
</reference>
<dbReference type="PANTHER" id="PTHR10395:SF7">
    <property type="entry name" value="5-HYDROXYISOURATE HYDROLASE"/>
    <property type="match status" value="1"/>
</dbReference>
<dbReference type="PhylomeDB" id="D6WHM5"/>
<evidence type="ECO:0000256" key="7">
    <source>
        <dbReference type="ARBA" id="ARBA00022801"/>
    </source>
</evidence>
<dbReference type="GO" id="GO:0033971">
    <property type="term" value="F:hydroxyisourate hydrolase activity"/>
    <property type="evidence" value="ECO:0007669"/>
    <property type="project" value="UniProtKB-EC"/>
</dbReference>
<comment type="subunit">
    <text evidence="4">Homotetramer.</text>
</comment>
<gene>
    <name evidence="10" type="primary">AUGUSTUS-3.0.2_02488</name>
    <name evidence="10" type="ORF">TcasGA2_TC002488</name>
</gene>
<evidence type="ECO:0000256" key="8">
    <source>
        <dbReference type="SAM" id="MobiDB-lite"/>
    </source>
</evidence>
<dbReference type="STRING" id="7070.D6WHM5"/>
<name>D6WHM5_TRICA</name>
<keyword evidence="11" id="KW-1185">Reference proteome</keyword>
<dbReference type="PRINTS" id="PR00189">
    <property type="entry name" value="TRNSTHYRETIN"/>
</dbReference>
<dbReference type="EMBL" id="KQ971331">
    <property type="protein sequence ID" value="EEZ99723.1"/>
    <property type="molecule type" value="Genomic_DNA"/>
</dbReference>
<feature type="compositionally biased region" description="Acidic residues" evidence="8">
    <location>
        <begin position="1"/>
        <end position="18"/>
    </location>
</feature>
<dbReference type="HOGENOM" id="CLU_853471_0_0_1"/>
<evidence type="ECO:0000256" key="5">
    <source>
        <dbReference type="ARBA" id="ARBA00012609"/>
    </source>
</evidence>
<dbReference type="Gene3D" id="2.60.40.180">
    <property type="entry name" value="Transthyretin/hydroxyisourate hydrolase domain"/>
    <property type="match status" value="1"/>
</dbReference>
<dbReference type="CDD" id="cd05822">
    <property type="entry name" value="TLP_HIUase"/>
    <property type="match status" value="1"/>
</dbReference>
<keyword evidence="6" id="KW-0659">Purine metabolism</keyword>
<dbReference type="eggNOG" id="KOG3006">
    <property type="taxonomic scope" value="Eukaryota"/>
</dbReference>
<reference evidence="10 11" key="1">
    <citation type="journal article" date="2008" name="Nature">
        <title>The genome of the model beetle and pest Tribolium castaneum.</title>
        <authorList>
            <consortium name="Tribolium Genome Sequencing Consortium"/>
            <person name="Richards S."/>
            <person name="Gibbs R.A."/>
            <person name="Weinstock G.M."/>
            <person name="Brown S.J."/>
            <person name="Denell R."/>
            <person name="Beeman R.W."/>
            <person name="Gibbs R."/>
            <person name="Beeman R.W."/>
            <person name="Brown S.J."/>
            <person name="Bucher G."/>
            <person name="Friedrich M."/>
            <person name="Grimmelikhuijzen C.J."/>
            <person name="Klingler M."/>
            <person name="Lorenzen M."/>
            <person name="Richards S."/>
            <person name="Roth S."/>
            <person name="Schroder R."/>
            <person name="Tautz D."/>
            <person name="Zdobnov E.M."/>
            <person name="Muzny D."/>
            <person name="Gibbs R.A."/>
            <person name="Weinstock G.M."/>
            <person name="Attaway T."/>
            <person name="Bell S."/>
            <person name="Buhay C.J."/>
            <person name="Chandrabose M.N."/>
            <person name="Chavez D."/>
            <person name="Clerk-Blankenburg K.P."/>
            <person name="Cree A."/>
            <person name="Dao M."/>
            <person name="Davis C."/>
            <person name="Chacko J."/>
            <person name="Dinh H."/>
            <person name="Dugan-Rocha S."/>
            <person name="Fowler G."/>
            <person name="Garner T.T."/>
            <person name="Garnes J."/>
            <person name="Gnirke A."/>
            <person name="Hawes A."/>
            <person name="Hernandez J."/>
            <person name="Hines S."/>
            <person name="Holder M."/>
            <person name="Hume J."/>
            <person name="Jhangiani S.N."/>
            <person name="Joshi V."/>
            <person name="Khan Z.M."/>
            <person name="Jackson L."/>
            <person name="Kovar C."/>
            <person name="Kowis A."/>
            <person name="Lee S."/>
            <person name="Lewis L.R."/>
            <person name="Margolis J."/>
            <person name="Morgan M."/>
            <person name="Nazareth L.V."/>
            <person name="Nguyen N."/>
            <person name="Okwuonu G."/>
            <person name="Parker D."/>
            <person name="Richards S."/>
            <person name="Ruiz S.J."/>
            <person name="Santibanez J."/>
            <person name="Savard J."/>
            <person name="Scherer S.E."/>
            <person name="Schneider B."/>
            <person name="Sodergren E."/>
            <person name="Tautz D."/>
            <person name="Vattahil S."/>
            <person name="Villasana D."/>
            <person name="White C.S."/>
            <person name="Wright R."/>
            <person name="Park Y."/>
            <person name="Beeman R.W."/>
            <person name="Lord J."/>
            <person name="Oppert B."/>
            <person name="Lorenzen M."/>
            <person name="Brown S."/>
            <person name="Wang L."/>
            <person name="Savard J."/>
            <person name="Tautz D."/>
            <person name="Richards S."/>
            <person name="Weinstock G."/>
            <person name="Gibbs R.A."/>
            <person name="Liu Y."/>
            <person name="Worley K."/>
            <person name="Weinstock G."/>
            <person name="Elsik C.G."/>
            <person name="Reese J.T."/>
            <person name="Elhaik E."/>
            <person name="Landan G."/>
            <person name="Graur D."/>
            <person name="Arensburger P."/>
            <person name="Atkinson P."/>
            <person name="Beeman R.W."/>
            <person name="Beidler J."/>
            <person name="Brown S.J."/>
            <person name="Demuth J.P."/>
            <person name="Drury D.W."/>
            <person name="Du Y.Z."/>
            <person name="Fujiwara H."/>
            <person name="Lorenzen M."/>
            <person name="Maselli V."/>
            <person name="Osanai M."/>
            <person name="Park Y."/>
            <person name="Robertson H.M."/>
            <person name="Tu Z."/>
            <person name="Wang J.J."/>
            <person name="Wang S."/>
            <person name="Richards S."/>
            <person name="Song H."/>
            <person name="Zhang L."/>
            <person name="Sodergren E."/>
            <person name="Werner D."/>
            <person name="Stanke M."/>
            <person name="Morgenstern B."/>
            <person name="Solovyev V."/>
            <person name="Kosarev P."/>
            <person name="Brown G."/>
            <person name="Chen H.C."/>
            <person name="Ermolaeva O."/>
            <person name="Hlavina W."/>
            <person name="Kapustin Y."/>
            <person name="Kiryutin B."/>
            <person name="Kitts P."/>
            <person name="Maglott D."/>
            <person name="Pruitt K."/>
            <person name="Sapojnikov V."/>
            <person name="Souvorov A."/>
            <person name="Mackey A.J."/>
            <person name="Waterhouse R.M."/>
            <person name="Wyder S."/>
            <person name="Zdobnov E.M."/>
            <person name="Zdobnov E.M."/>
            <person name="Wyder S."/>
            <person name="Kriventseva E.V."/>
            <person name="Kadowaki T."/>
            <person name="Bork P."/>
            <person name="Aranda M."/>
            <person name="Bao R."/>
            <person name="Beermann A."/>
            <person name="Berns N."/>
            <person name="Bolognesi R."/>
            <person name="Bonneton F."/>
            <person name="Bopp D."/>
            <person name="Brown S.J."/>
            <person name="Bucher G."/>
            <person name="Butts T."/>
            <person name="Chaumot A."/>
            <person name="Denell R.E."/>
            <person name="Ferrier D.E."/>
            <person name="Friedrich M."/>
            <person name="Gordon C.M."/>
            <person name="Jindra M."/>
            <person name="Klingler M."/>
            <person name="Lan Q."/>
            <person name="Lattorff H.M."/>
            <person name="Laudet V."/>
            <person name="von Levetsow C."/>
            <person name="Liu Z."/>
            <person name="Lutz R."/>
            <person name="Lynch J.A."/>
            <person name="da Fonseca R.N."/>
            <person name="Posnien N."/>
            <person name="Reuter R."/>
            <person name="Roth S."/>
            <person name="Savard J."/>
            <person name="Schinko J.B."/>
            <person name="Schmitt C."/>
            <person name="Schoppmeier M."/>
            <person name="Schroder R."/>
            <person name="Shippy T.D."/>
            <person name="Simonnet F."/>
            <person name="Marques-Souza H."/>
            <person name="Tautz D."/>
            <person name="Tomoyasu Y."/>
            <person name="Trauner J."/>
            <person name="Van der Zee M."/>
            <person name="Vervoort M."/>
            <person name="Wittkopp N."/>
            <person name="Wimmer E.A."/>
            <person name="Yang X."/>
            <person name="Jones A.K."/>
            <person name="Sattelle D.B."/>
            <person name="Ebert P.R."/>
            <person name="Nelson D."/>
            <person name="Scott J.G."/>
            <person name="Beeman R.W."/>
            <person name="Muthukrishnan S."/>
            <person name="Kramer K.J."/>
            <person name="Arakane Y."/>
            <person name="Beeman R.W."/>
            <person name="Zhu Q."/>
            <person name="Hogenkamp D."/>
            <person name="Dixit R."/>
            <person name="Oppert B."/>
            <person name="Jiang H."/>
            <person name="Zou Z."/>
            <person name="Marshall J."/>
            <person name="Elpidina E."/>
            <person name="Vinokurov K."/>
            <person name="Oppert C."/>
            <person name="Zou Z."/>
            <person name="Evans J."/>
            <person name="Lu Z."/>
            <person name="Zhao P."/>
            <person name="Sumathipala N."/>
            <person name="Altincicek B."/>
            <person name="Vilcinskas A."/>
            <person name="Williams M."/>
            <person name="Hultmark D."/>
            <person name="Hetru C."/>
            <person name="Jiang H."/>
            <person name="Grimmelikhuijzen C.J."/>
            <person name="Hauser F."/>
            <person name="Cazzamali G."/>
            <person name="Williamson M."/>
            <person name="Park Y."/>
            <person name="Li B."/>
            <person name="Tanaka Y."/>
            <person name="Predel R."/>
            <person name="Neupert S."/>
            <person name="Schachtner J."/>
            <person name="Verleyen P."/>
            <person name="Raible F."/>
            <person name="Bork P."/>
            <person name="Friedrich M."/>
            <person name="Walden K.K."/>
            <person name="Robertson H.M."/>
            <person name="Angeli S."/>
            <person name="Foret S."/>
            <person name="Bucher G."/>
            <person name="Schuetz S."/>
            <person name="Maleszka R."/>
            <person name="Wimmer E.A."/>
            <person name="Beeman R.W."/>
            <person name="Lorenzen M."/>
            <person name="Tomoyasu Y."/>
            <person name="Miller S.C."/>
            <person name="Grossmann D."/>
            <person name="Bucher G."/>
        </authorList>
    </citation>
    <scope>NUCLEOTIDE SEQUENCE [LARGE SCALE GENOMIC DNA]</scope>
    <source>
        <strain evidence="10 11">Georgia GA2</strain>
    </source>
</reference>
<sequence>MESEESEQIQEVEEESQDSQELAEIPVHLDDSSVSYATLSLSNSSSNIVRGKYYKQTYRPAWEQMPDFKGWLRGVVGEPTRAYCTYCQKTLHAHRLSLLKHTCTIRHQKAAQIHNNRKVGKRSVHRNKTQNMETQEIHAVVLQESDLNQTEIDNEDGDTIEYTEVTSEVEDEENAQKDGFDQEIVEEEEEEESTMELHQVTFEKHNQNFQGNQSKSPISTHVIDTTRGVPVSGLQVSLYKLIDGRWTYINEGVTNLNGKFGGFVDRADFSTGRYKLHYDVDRYFEARKQDSMYPFIEVVFDCRAVTENYHVPVILSPYGYSTYRGS</sequence>
<dbReference type="PANTHER" id="PTHR10395">
    <property type="entry name" value="URICASE AND TRANSTHYRETIN-RELATED"/>
    <property type="match status" value="1"/>
</dbReference>
<dbReference type="InterPro" id="IPR000895">
    <property type="entry name" value="Transthyretin/HIU_hydrolase"/>
</dbReference>
<feature type="domain" description="Transthyretin/hydroxyisourate hydrolase" evidence="9">
    <location>
        <begin position="213"/>
        <end position="325"/>
    </location>
</feature>
<dbReference type="InterPro" id="IPR023416">
    <property type="entry name" value="Transthyretin/HIU_hydrolase_d"/>
</dbReference>
<dbReference type="Proteomes" id="UP000007266">
    <property type="component" value="Linkage group 3"/>
</dbReference>
<comment type="similarity">
    <text evidence="3">Belongs to the transthyretin family. 5-hydroxyisourate hydrolase subfamily.</text>
</comment>
<evidence type="ECO:0000256" key="1">
    <source>
        <dbReference type="ARBA" id="ARBA00001043"/>
    </source>
</evidence>
<dbReference type="SUPFAM" id="SSF49472">
    <property type="entry name" value="Transthyretin (synonym: prealbumin)"/>
    <property type="match status" value="1"/>
</dbReference>
<keyword evidence="7" id="KW-0378">Hydrolase</keyword>
<evidence type="ECO:0000313" key="10">
    <source>
        <dbReference type="EMBL" id="EEZ99723.1"/>
    </source>
</evidence>
<dbReference type="FunFam" id="2.60.40.180:FF:000016">
    <property type="entry name" value="Uncharacterized protein"/>
    <property type="match status" value="1"/>
</dbReference>
<dbReference type="InterPro" id="IPR023419">
    <property type="entry name" value="Transthyretin_CS"/>
</dbReference>
<evidence type="ECO:0000256" key="6">
    <source>
        <dbReference type="ARBA" id="ARBA00022631"/>
    </source>
</evidence>
<dbReference type="GO" id="GO:0006144">
    <property type="term" value="P:purine nucleobase metabolic process"/>
    <property type="evidence" value="ECO:0000318"/>
    <property type="project" value="GO_Central"/>
</dbReference>
<comment type="function">
    <text evidence="2">Catalyzes the hydrolysis of 5-hydroxyisourate (HIU) to 2-oxo-4-hydroxy-4-carboxy-5-ureidoimidazoline (OHCU).</text>
</comment>
<organism evidence="10 11">
    <name type="scientific">Tribolium castaneum</name>
    <name type="common">Red flour beetle</name>
    <dbReference type="NCBI Taxonomy" id="7070"/>
    <lineage>
        <taxon>Eukaryota</taxon>
        <taxon>Metazoa</taxon>
        <taxon>Ecdysozoa</taxon>
        <taxon>Arthropoda</taxon>
        <taxon>Hexapoda</taxon>
        <taxon>Insecta</taxon>
        <taxon>Pterygota</taxon>
        <taxon>Neoptera</taxon>
        <taxon>Endopterygota</taxon>
        <taxon>Coleoptera</taxon>
        <taxon>Polyphaga</taxon>
        <taxon>Cucujiformia</taxon>
        <taxon>Tenebrionidae</taxon>
        <taxon>Tenebrionidae incertae sedis</taxon>
        <taxon>Tribolium</taxon>
    </lineage>
</organism>